<comment type="caution">
    <text evidence="3">The sequence shown here is derived from an EMBL/GenBank/DDBJ whole genome shotgun (WGS) entry which is preliminary data.</text>
</comment>
<name>W9ZML2_9EURO</name>
<dbReference type="HOGENOM" id="CLU_618204_0_0_1"/>
<reference evidence="3 4" key="1">
    <citation type="submission" date="2013-03" db="EMBL/GenBank/DDBJ databases">
        <title>The Genome Sequence of Capronia coronata CBS 617.96.</title>
        <authorList>
            <consortium name="The Broad Institute Genomics Platform"/>
            <person name="Cuomo C."/>
            <person name="de Hoog S."/>
            <person name="Gorbushina A."/>
            <person name="Walker B."/>
            <person name="Young S.K."/>
            <person name="Zeng Q."/>
            <person name="Gargeya S."/>
            <person name="Fitzgerald M."/>
            <person name="Haas B."/>
            <person name="Abouelleil A."/>
            <person name="Allen A.W."/>
            <person name="Alvarado L."/>
            <person name="Arachchi H.M."/>
            <person name="Berlin A.M."/>
            <person name="Chapman S.B."/>
            <person name="Gainer-Dewar J."/>
            <person name="Goldberg J."/>
            <person name="Griggs A."/>
            <person name="Gujja S."/>
            <person name="Hansen M."/>
            <person name="Howarth C."/>
            <person name="Imamovic A."/>
            <person name="Ireland A."/>
            <person name="Larimer J."/>
            <person name="McCowan C."/>
            <person name="Murphy C."/>
            <person name="Pearson M."/>
            <person name="Poon T.W."/>
            <person name="Priest M."/>
            <person name="Roberts A."/>
            <person name="Saif S."/>
            <person name="Shea T."/>
            <person name="Sisk P."/>
            <person name="Sykes S."/>
            <person name="Wortman J."/>
            <person name="Nusbaum C."/>
            <person name="Birren B."/>
        </authorList>
    </citation>
    <scope>NUCLEOTIDE SEQUENCE [LARGE SCALE GENOMIC DNA]</scope>
    <source>
        <strain evidence="3 4">CBS 617.96</strain>
    </source>
</reference>
<organism evidence="3 4">
    <name type="scientific">Capronia coronata CBS 617.96</name>
    <dbReference type="NCBI Taxonomy" id="1182541"/>
    <lineage>
        <taxon>Eukaryota</taxon>
        <taxon>Fungi</taxon>
        <taxon>Dikarya</taxon>
        <taxon>Ascomycota</taxon>
        <taxon>Pezizomycotina</taxon>
        <taxon>Eurotiomycetes</taxon>
        <taxon>Chaetothyriomycetidae</taxon>
        <taxon>Chaetothyriales</taxon>
        <taxon>Herpotrichiellaceae</taxon>
        <taxon>Capronia</taxon>
    </lineage>
</organism>
<protein>
    <recommendedName>
        <fullName evidence="5">C2H2-type domain-containing protein</fullName>
    </recommendedName>
</protein>
<dbReference type="AlphaFoldDB" id="W9ZML2"/>
<evidence type="ECO:0000313" key="3">
    <source>
        <dbReference type="EMBL" id="EXJ95744.1"/>
    </source>
</evidence>
<proteinExistence type="predicted"/>
<keyword evidence="4" id="KW-1185">Reference proteome</keyword>
<gene>
    <name evidence="3" type="ORF">A1O1_00868</name>
</gene>
<dbReference type="eggNOG" id="ENOG502SXT7">
    <property type="taxonomic scope" value="Eukaryota"/>
</dbReference>
<feature type="transmembrane region" description="Helical" evidence="2">
    <location>
        <begin position="279"/>
        <end position="300"/>
    </location>
</feature>
<dbReference type="STRING" id="1182541.W9ZML2"/>
<dbReference type="GeneID" id="19155772"/>
<feature type="region of interest" description="Disordered" evidence="1">
    <location>
        <begin position="382"/>
        <end position="443"/>
    </location>
</feature>
<dbReference type="OrthoDB" id="2687452at2759"/>
<evidence type="ECO:0008006" key="5">
    <source>
        <dbReference type="Google" id="ProtNLM"/>
    </source>
</evidence>
<evidence type="ECO:0000256" key="2">
    <source>
        <dbReference type="SAM" id="Phobius"/>
    </source>
</evidence>
<feature type="compositionally biased region" description="Gly residues" evidence="1">
    <location>
        <begin position="395"/>
        <end position="408"/>
    </location>
</feature>
<keyword evidence="2" id="KW-0812">Transmembrane</keyword>
<dbReference type="Proteomes" id="UP000019484">
    <property type="component" value="Unassembled WGS sequence"/>
</dbReference>
<keyword evidence="2" id="KW-0472">Membrane</keyword>
<evidence type="ECO:0000313" key="4">
    <source>
        <dbReference type="Proteomes" id="UP000019484"/>
    </source>
</evidence>
<dbReference type="EMBL" id="AMWN01000001">
    <property type="protein sequence ID" value="EXJ95744.1"/>
    <property type="molecule type" value="Genomic_DNA"/>
</dbReference>
<sequence length="443" mass="47430">MDFSTATFVYAQPPQQTYGQEEVDYPNMTFWSTPATGAPQQQGAPQYAGGYKPSPLPFDAQPRFGDSVSRMRVGMEMRMGMGKGMAVAMEMGMEYWPQGTTTISPTGSGSYDAAVGGNGGNGCGYAYGQISPTQLPYHSDSTTTSSTSSPPFNGQMGYMGGPMPAQTMVYHPQYTTASTAMPAMATGSSYVIGNGHLGRGIQHPYAPQPEMLPAMGQLPLPAWGTLPNTASSSDEQDVVVPGSSTVVGPTDEGSSTVRNKRSSVLLCLVLYPPGVTVRGGVVVVVVVVVVAVVVVFNLLFLPPSPRDRPCCLYPECRDEHNNPTHFFSRNADLKRHIKSRHEGVYLDCVVRECNRKGTNGFTRKDHRAEHIRNVHTAVVAGGKSPARATVRAGRASGGGGGVDGGGGYLYPPRPEEEREEEGELRGGWGPVVDAHQRQRPRIR</sequence>
<accession>W9ZML2</accession>
<evidence type="ECO:0000256" key="1">
    <source>
        <dbReference type="SAM" id="MobiDB-lite"/>
    </source>
</evidence>
<keyword evidence="2" id="KW-1133">Transmembrane helix</keyword>
<dbReference type="RefSeq" id="XP_007719973.1">
    <property type="nucleotide sequence ID" value="XM_007721783.1"/>
</dbReference>